<accession>A0A382B2P5</accession>
<proteinExistence type="predicted"/>
<reference evidence="1" key="1">
    <citation type="submission" date="2018-05" db="EMBL/GenBank/DDBJ databases">
        <authorList>
            <person name="Lanie J.A."/>
            <person name="Ng W.-L."/>
            <person name="Kazmierczak K.M."/>
            <person name="Andrzejewski T.M."/>
            <person name="Davidsen T.M."/>
            <person name="Wayne K.J."/>
            <person name="Tettelin H."/>
            <person name="Glass J.I."/>
            <person name="Rusch D."/>
            <person name="Podicherti R."/>
            <person name="Tsui H.-C.T."/>
            <person name="Winkler M.E."/>
        </authorList>
    </citation>
    <scope>NUCLEOTIDE SEQUENCE</scope>
</reference>
<dbReference type="EMBL" id="UINC01027762">
    <property type="protein sequence ID" value="SVB07572.1"/>
    <property type="molecule type" value="Genomic_DNA"/>
</dbReference>
<organism evidence="1">
    <name type="scientific">marine metagenome</name>
    <dbReference type="NCBI Taxonomy" id="408172"/>
    <lineage>
        <taxon>unclassified sequences</taxon>
        <taxon>metagenomes</taxon>
        <taxon>ecological metagenomes</taxon>
    </lineage>
</organism>
<dbReference type="AlphaFoldDB" id="A0A382B2P5"/>
<evidence type="ECO:0000313" key="1">
    <source>
        <dbReference type="EMBL" id="SVB07572.1"/>
    </source>
</evidence>
<name>A0A382B2P5_9ZZZZ</name>
<feature type="non-terminal residue" evidence="1">
    <location>
        <position position="1"/>
    </location>
</feature>
<protein>
    <submittedName>
        <fullName evidence="1">Uncharacterized protein</fullName>
    </submittedName>
</protein>
<sequence length="151" mass="17906">MALTGVRTKTVKTYSISQSFGTETRELEYSTVVRYNNNNQILDSTLYVHNIPLKKKYAYVSGPRSGTRLIRTHKRQLLMQFKYEYDLSGQLVSKALYTEEDSLKWKEYYKFDELMRIRKKIRFDPSKAINIEKSHSIKNSNHLTWGEIFSY</sequence>
<feature type="non-terminal residue" evidence="1">
    <location>
        <position position="151"/>
    </location>
</feature>
<gene>
    <name evidence="1" type="ORF">METZ01_LOCUS160426</name>
</gene>